<dbReference type="Gene3D" id="3.40.50.300">
    <property type="entry name" value="P-loop containing nucleotide triphosphate hydrolases"/>
    <property type="match status" value="1"/>
</dbReference>
<proteinExistence type="inferred from homology"/>
<evidence type="ECO:0000256" key="6">
    <source>
        <dbReference type="ARBA" id="ARBA00039970"/>
    </source>
</evidence>
<dbReference type="AlphaFoldDB" id="A0A916YH97"/>
<evidence type="ECO:0000313" key="10">
    <source>
        <dbReference type="Proteomes" id="UP000598997"/>
    </source>
</evidence>
<sequence>MSRKQARVQTSAPAGSPSAGLPGNSAPTRARTEMEFENPEVLGTLFGQFDANLVQIENRLGVYISARGNRIQIEGSEEAVARAREVLSGMHTRLKQGFELDQGAVESLIAMSSEPTLEGIITGDDKRPPIMIRTRKKTIVPRSAAQIDYMQALTSNEVTFALGPAGTGKTYLAVAQAVAQLITGSVQRLILSRPAVEAGERIGFLPGDMKDKVDPYLRPLYDALYDCLPAEQVERRIASGEIEIAPIAFMRGRTLGDAFVILDEAQNTTAAQMKMFLTRFGQNSRMVVCGDPNQVDIPGGVMHSGLADAVRRLEGIEGIAVSRFTAADVVRHPLVGRIVDAYEGPNAEKPPS</sequence>
<evidence type="ECO:0000256" key="3">
    <source>
        <dbReference type="ARBA" id="ARBA00022490"/>
    </source>
</evidence>
<evidence type="ECO:0000256" key="1">
    <source>
        <dbReference type="ARBA" id="ARBA00004496"/>
    </source>
</evidence>
<keyword evidence="10" id="KW-1185">Reference proteome</keyword>
<dbReference type="FunFam" id="3.40.50.300:FF:000013">
    <property type="entry name" value="PhoH family ATPase"/>
    <property type="match status" value="1"/>
</dbReference>
<feature type="region of interest" description="Disordered" evidence="7">
    <location>
        <begin position="1"/>
        <end position="29"/>
    </location>
</feature>
<evidence type="ECO:0000256" key="2">
    <source>
        <dbReference type="ARBA" id="ARBA00010393"/>
    </source>
</evidence>
<gene>
    <name evidence="9" type="ORF">GCM10010989_18770</name>
</gene>
<dbReference type="GO" id="GO:0005524">
    <property type="term" value="F:ATP binding"/>
    <property type="evidence" value="ECO:0007669"/>
    <property type="project" value="UniProtKB-KW"/>
</dbReference>
<evidence type="ECO:0000259" key="8">
    <source>
        <dbReference type="Pfam" id="PF02562"/>
    </source>
</evidence>
<organism evidence="9 10">
    <name type="scientific">Croceicoccus pelagius</name>
    <dbReference type="NCBI Taxonomy" id="1703341"/>
    <lineage>
        <taxon>Bacteria</taxon>
        <taxon>Pseudomonadati</taxon>
        <taxon>Pseudomonadota</taxon>
        <taxon>Alphaproteobacteria</taxon>
        <taxon>Sphingomonadales</taxon>
        <taxon>Erythrobacteraceae</taxon>
        <taxon>Croceicoccus</taxon>
    </lineage>
</organism>
<dbReference type="PANTHER" id="PTHR30473:SF1">
    <property type="entry name" value="PHOH-LIKE PROTEIN"/>
    <property type="match status" value="1"/>
</dbReference>
<dbReference type="Proteomes" id="UP000598997">
    <property type="component" value="Unassembled WGS sequence"/>
</dbReference>
<comment type="subcellular location">
    <subcellularLocation>
        <location evidence="1">Cytoplasm</location>
    </subcellularLocation>
</comment>
<comment type="similarity">
    <text evidence="2">Belongs to the PhoH family.</text>
</comment>
<dbReference type="InterPro" id="IPR003714">
    <property type="entry name" value="PhoH"/>
</dbReference>
<dbReference type="PANTHER" id="PTHR30473">
    <property type="entry name" value="PROTEIN PHOH"/>
    <property type="match status" value="1"/>
</dbReference>
<dbReference type="EMBL" id="BMIO01000005">
    <property type="protein sequence ID" value="GGD44899.1"/>
    <property type="molecule type" value="Genomic_DNA"/>
</dbReference>
<evidence type="ECO:0000256" key="4">
    <source>
        <dbReference type="ARBA" id="ARBA00022741"/>
    </source>
</evidence>
<feature type="domain" description="PhoH-like protein" evidence="8">
    <location>
        <begin position="139"/>
        <end position="343"/>
    </location>
</feature>
<keyword evidence="4" id="KW-0547">Nucleotide-binding</keyword>
<accession>A0A916YH97</accession>
<evidence type="ECO:0000256" key="7">
    <source>
        <dbReference type="SAM" id="MobiDB-lite"/>
    </source>
</evidence>
<name>A0A916YH97_9SPHN</name>
<dbReference type="SUPFAM" id="SSF52540">
    <property type="entry name" value="P-loop containing nucleoside triphosphate hydrolases"/>
    <property type="match status" value="1"/>
</dbReference>
<dbReference type="Pfam" id="PF02562">
    <property type="entry name" value="PhoH"/>
    <property type="match status" value="1"/>
</dbReference>
<keyword evidence="5" id="KW-0067">ATP-binding</keyword>
<reference evidence="9 10" key="1">
    <citation type="journal article" date="2014" name="Int. J. Syst. Evol. Microbiol.">
        <title>Complete genome sequence of Corynebacterium casei LMG S-19264T (=DSM 44701T), isolated from a smear-ripened cheese.</title>
        <authorList>
            <consortium name="US DOE Joint Genome Institute (JGI-PGF)"/>
            <person name="Walter F."/>
            <person name="Albersmeier A."/>
            <person name="Kalinowski J."/>
            <person name="Ruckert C."/>
        </authorList>
    </citation>
    <scope>NUCLEOTIDE SEQUENCE [LARGE SCALE GENOMIC DNA]</scope>
    <source>
        <strain evidence="9 10">CGMCC 1.15358</strain>
    </source>
</reference>
<keyword evidence="3" id="KW-0963">Cytoplasm</keyword>
<evidence type="ECO:0000256" key="5">
    <source>
        <dbReference type="ARBA" id="ARBA00022840"/>
    </source>
</evidence>
<dbReference type="InterPro" id="IPR051451">
    <property type="entry name" value="PhoH2-like"/>
</dbReference>
<protein>
    <recommendedName>
        <fullName evidence="6">PhoH-like protein</fullName>
    </recommendedName>
</protein>
<dbReference type="InterPro" id="IPR027417">
    <property type="entry name" value="P-loop_NTPase"/>
</dbReference>
<dbReference type="GO" id="GO:0005829">
    <property type="term" value="C:cytosol"/>
    <property type="evidence" value="ECO:0007669"/>
    <property type="project" value="TreeGrafter"/>
</dbReference>
<comment type="caution">
    <text evidence="9">The sequence shown here is derived from an EMBL/GenBank/DDBJ whole genome shotgun (WGS) entry which is preliminary data.</text>
</comment>
<evidence type="ECO:0000313" key="9">
    <source>
        <dbReference type="EMBL" id="GGD44899.1"/>
    </source>
</evidence>